<dbReference type="Pfam" id="PF18701">
    <property type="entry name" value="DUF5641"/>
    <property type="match status" value="1"/>
</dbReference>
<reference evidence="3" key="1">
    <citation type="journal article" date="2015" name="Proc. Natl. Acad. Sci. U.S.A.">
        <title>Genome sequence of the Asian Tiger mosquito, Aedes albopictus, reveals insights into its biology, genetics, and evolution.</title>
        <authorList>
            <person name="Chen X.G."/>
            <person name="Jiang X."/>
            <person name="Gu J."/>
            <person name="Xu M."/>
            <person name="Wu Y."/>
            <person name="Deng Y."/>
            <person name="Zhang C."/>
            <person name="Bonizzoni M."/>
            <person name="Dermauw W."/>
            <person name="Vontas J."/>
            <person name="Armbruster P."/>
            <person name="Huang X."/>
            <person name="Yang Y."/>
            <person name="Zhang H."/>
            <person name="He W."/>
            <person name="Peng H."/>
            <person name="Liu Y."/>
            <person name="Wu K."/>
            <person name="Chen J."/>
            <person name="Lirakis M."/>
            <person name="Topalis P."/>
            <person name="Van Leeuwen T."/>
            <person name="Hall A.B."/>
            <person name="Jiang X."/>
            <person name="Thorpe C."/>
            <person name="Mueller R.L."/>
            <person name="Sun C."/>
            <person name="Waterhouse R.M."/>
            <person name="Yan G."/>
            <person name="Tu Z.J."/>
            <person name="Fang X."/>
            <person name="James A.A."/>
        </authorList>
    </citation>
    <scope>NUCLEOTIDE SEQUENCE [LARGE SCALE GENOMIC DNA]</scope>
    <source>
        <strain evidence="3">Foshan</strain>
    </source>
</reference>
<dbReference type="InterPro" id="IPR012337">
    <property type="entry name" value="RNaseH-like_sf"/>
</dbReference>
<feature type="domain" description="DUF5641" evidence="1">
    <location>
        <begin position="245"/>
        <end position="337"/>
    </location>
</feature>
<reference evidence="2" key="2">
    <citation type="submission" date="2025-05" db="UniProtKB">
        <authorList>
            <consortium name="EnsemblMetazoa"/>
        </authorList>
    </citation>
    <scope>IDENTIFICATION</scope>
    <source>
        <strain evidence="2">Foshan</strain>
    </source>
</reference>
<proteinExistence type="predicted"/>
<dbReference type="InterPro" id="IPR036397">
    <property type="entry name" value="RNaseH_sf"/>
</dbReference>
<dbReference type="SUPFAM" id="SSF53098">
    <property type="entry name" value="Ribonuclease H-like"/>
    <property type="match status" value="1"/>
</dbReference>
<dbReference type="RefSeq" id="XP_062713831.1">
    <property type="nucleotide sequence ID" value="XM_062857847.1"/>
</dbReference>
<evidence type="ECO:0000259" key="1">
    <source>
        <dbReference type="Pfam" id="PF18701"/>
    </source>
</evidence>
<dbReference type="GeneID" id="134290670"/>
<dbReference type="Gene3D" id="3.30.420.10">
    <property type="entry name" value="Ribonuclease H-like superfamily/Ribonuclease H"/>
    <property type="match status" value="1"/>
</dbReference>
<sequence length="343" mass="39207">MDGRIAAAQQVSFDFKFPVILPKNHGGTKLLVDWYHRQHRHCNAETAVNEMRQKFHVSEIRVAFKQAGKQCQWCKVYKAAPEIPKMGSLPQASTASHVRPFTYVGVDYFGPMLVKQGHSEVKRWVALFTCLTIRAVHLEVVHNLKTGSCKMAIRRLIAYRGAPREIFSDRGTDFVGASRDLKVKLQRINNNLAESILNSRPLTYLPIYSEEQEALTPNCFLMLSTSGGNQPAREPVEDIATARCNWDLCKQLLDRFWARWVKEYQPTITKRTKWFKNVKLVQVGDLVVVVEDRIRNGWLRGRVLRVFPGRDGRMRNVEVATASAGVLVRSVAKLAVLDSRRYR</sequence>
<dbReference type="InterPro" id="IPR040676">
    <property type="entry name" value="DUF5641"/>
</dbReference>
<evidence type="ECO:0000313" key="3">
    <source>
        <dbReference type="Proteomes" id="UP000069940"/>
    </source>
</evidence>
<dbReference type="EnsemblMetazoa" id="AALFPA23_012917.R18630">
    <property type="protein sequence ID" value="AALFPA23_012917.P18630"/>
    <property type="gene ID" value="AALFPA23_012917"/>
</dbReference>
<keyword evidence="3" id="KW-1185">Reference proteome</keyword>
<accession>A0ABM1YX58</accession>
<evidence type="ECO:0000313" key="2">
    <source>
        <dbReference type="EnsemblMetazoa" id="AALFPA23_012917.P18630"/>
    </source>
</evidence>
<organism evidence="2 3">
    <name type="scientific">Aedes albopictus</name>
    <name type="common">Asian tiger mosquito</name>
    <name type="synonym">Stegomyia albopicta</name>
    <dbReference type="NCBI Taxonomy" id="7160"/>
    <lineage>
        <taxon>Eukaryota</taxon>
        <taxon>Metazoa</taxon>
        <taxon>Ecdysozoa</taxon>
        <taxon>Arthropoda</taxon>
        <taxon>Hexapoda</taxon>
        <taxon>Insecta</taxon>
        <taxon>Pterygota</taxon>
        <taxon>Neoptera</taxon>
        <taxon>Endopterygota</taxon>
        <taxon>Diptera</taxon>
        <taxon>Nematocera</taxon>
        <taxon>Culicoidea</taxon>
        <taxon>Culicidae</taxon>
        <taxon>Culicinae</taxon>
        <taxon>Aedini</taxon>
        <taxon>Aedes</taxon>
        <taxon>Stegomyia</taxon>
    </lineage>
</organism>
<dbReference type="PANTHER" id="PTHR47331">
    <property type="entry name" value="PHD-TYPE DOMAIN-CONTAINING PROTEIN"/>
    <property type="match status" value="1"/>
</dbReference>
<protein>
    <recommendedName>
        <fullName evidence="1">DUF5641 domain-containing protein</fullName>
    </recommendedName>
</protein>
<name>A0ABM1YX58_AEDAL</name>
<dbReference type="Proteomes" id="UP000069940">
    <property type="component" value="Unassembled WGS sequence"/>
</dbReference>